<dbReference type="InterPro" id="IPR012902">
    <property type="entry name" value="N_methyl_site"/>
</dbReference>
<proteinExistence type="predicted"/>
<dbReference type="AlphaFoldDB" id="A0AAJ1SXK1"/>
<keyword evidence="3" id="KW-0812">Transmembrane</keyword>
<accession>A0AAJ1SXK1</accession>
<dbReference type="GO" id="GO:0030420">
    <property type="term" value="P:establishment of competence for transformation"/>
    <property type="evidence" value="ECO:0007669"/>
    <property type="project" value="UniProtKB-KW"/>
</dbReference>
<evidence type="ECO:0000313" key="4">
    <source>
        <dbReference type="EMBL" id="MDQ0214534.1"/>
    </source>
</evidence>
<evidence type="ECO:0000256" key="1">
    <source>
        <dbReference type="ARBA" id="ARBA00004241"/>
    </source>
</evidence>
<evidence type="ECO:0000256" key="3">
    <source>
        <dbReference type="SAM" id="Phobius"/>
    </source>
</evidence>
<keyword evidence="5" id="KW-1185">Reference proteome</keyword>
<feature type="transmembrane region" description="Helical" evidence="3">
    <location>
        <begin position="21"/>
        <end position="46"/>
    </location>
</feature>
<dbReference type="GO" id="GO:0009986">
    <property type="term" value="C:cell surface"/>
    <property type="evidence" value="ECO:0007669"/>
    <property type="project" value="UniProtKB-SubCell"/>
</dbReference>
<sequence>MKMKKQLHLMARLKAKIYDKHGLTLVEILAAITIFAILAPIIWGVLVTGQKIYVKQSTEVQFRDDADYVVTLVMNEFYSEPFNYVEKCGKNCIKIIQSERTTLAPVEKDSLKYYEVEKEEITAEETRIEIIEENGKTSYKMNDQILETESDFTGSTLEFFCPNENKKDEKCSSGIIKLTNNMSQPGKTDQSLTLESEFGF</sequence>
<gene>
    <name evidence="4" type="ORF">J2S13_000930</name>
</gene>
<comment type="caution">
    <text evidence="4">The sequence shown here is derived from an EMBL/GenBank/DDBJ whole genome shotgun (WGS) entry which is preliminary data.</text>
</comment>
<comment type="subcellular location">
    <subcellularLocation>
        <location evidence="1">Cell surface</location>
    </subcellularLocation>
</comment>
<reference evidence="4" key="1">
    <citation type="submission" date="2023-07" db="EMBL/GenBank/DDBJ databases">
        <title>Genomic Encyclopedia of Type Strains, Phase IV (KMG-IV): sequencing the most valuable type-strain genomes for metagenomic binning, comparative biology and taxonomic classification.</title>
        <authorList>
            <person name="Goeker M."/>
        </authorList>
    </citation>
    <scope>NUCLEOTIDE SEQUENCE</scope>
    <source>
        <strain evidence="4">DSM 23947</strain>
    </source>
</reference>
<protein>
    <submittedName>
        <fullName evidence="4">Prepilin-type N-terminal cleavage/methylation domain-containing protein</fullName>
    </submittedName>
</protein>
<organism evidence="4 5">
    <name type="scientific">Oikeobacillus pervagus</name>
    <dbReference type="NCBI Taxonomy" id="1325931"/>
    <lineage>
        <taxon>Bacteria</taxon>
        <taxon>Bacillati</taxon>
        <taxon>Bacillota</taxon>
        <taxon>Bacilli</taxon>
        <taxon>Bacillales</taxon>
        <taxon>Bacillaceae</taxon>
        <taxon>Oikeobacillus</taxon>
    </lineage>
</organism>
<dbReference type="NCBIfam" id="TIGR02532">
    <property type="entry name" value="IV_pilin_GFxxxE"/>
    <property type="match status" value="1"/>
</dbReference>
<dbReference type="Proteomes" id="UP001237207">
    <property type="component" value="Unassembled WGS sequence"/>
</dbReference>
<keyword evidence="3" id="KW-1133">Transmembrane helix</keyword>
<keyword evidence="2" id="KW-0178">Competence</keyword>
<dbReference type="Pfam" id="PF07963">
    <property type="entry name" value="N_methyl"/>
    <property type="match status" value="1"/>
</dbReference>
<name>A0AAJ1SXK1_9BACI</name>
<evidence type="ECO:0000313" key="5">
    <source>
        <dbReference type="Proteomes" id="UP001237207"/>
    </source>
</evidence>
<keyword evidence="3" id="KW-0472">Membrane</keyword>
<evidence type="ECO:0000256" key="2">
    <source>
        <dbReference type="ARBA" id="ARBA00023287"/>
    </source>
</evidence>
<dbReference type="EMBL" id="JAUSUC010000008">
    <property type="protein sequence ID" value="MDQ0214534.1"/>
    <property type="molecule type" value="Genomic_DNA"/>
</dbReference>
<dbReference type="RefSeq" id="WP_307256523.1">
    <property type="nucleotide sequence ID" value="NZ_JAUSUC010000008.1"/>
</dbReference>